<keyword evidence="3 7" id="KW-0813">Transport</keyword>
<dbReference type="GO" id="GO:0030123">
    <property type="term" value="C:AP-3 adaptor complex"/>
    <property type="evidence" value="ECO:0007669"/>
    <property type="project" value="InterPro"/>
</dbReference>
<evidence type="ECO:0000313" key="10">
    <source>
        <dbReference type="EMBL" id="KLO06308.1"/>
    </source>
</evidence>
<dbReference type="FunCoup" id="A0A0H2R9Y5">
    <property type="interactions" value="353"/>
</dbReference>
<evidence type="ECO:0000256" key="3">
    <source>
        <dbReference type="ARBA" id="ARBA00022448"/>
    </source>
</evidence>
<organism evidence="10 11">
    <name type="scientific">Schizopora paradoxa</name>
    <dbReference type="NCBI Taxonomy" id="27342"/>
    <lineage>
        <taxon>Eukaryota</taxon>
        <taxon>Fungi</taxon>
        <taxon>Dikarya</taxon>
        <taxon>Basidiomycota</taxon>
        <taxon>Agaricomycotina</taxon>
        <taxon>Agaricomycetes</taxon>
        <taxon>Hymenochaetales</taxon>
        <taxon>Schizoporaceae</taxon>
        <taxon>Schizopora</taxon>
    </lineage>
</organism>
<feature type="region of interest" description="Disordered" evidence="8">
    <location>
        <begin position="795"/>
        <end position="930"/>
    </location>
</feature>
<evidence type="ECO:0000256" key="8">
    <source>
        <dbReference type="SAM" id="MobiDB-lite"/>
    </source>
</evidence>
<evidence type="ECO:0000256" key="2">
    <source>
        <dbReference type="ARBA" id="ARBA00006613"/>
    </source>
</evidence>
<keyword evidence="11" id="KW-1185">Reference proteome</keyword>
<dbReference type="GO" id="GO:0005794">
    <property type="term" value="C:Golgi apparatus"/>
    <property type="evidence" value="ECO:0007669"/>
    <property type="project" value="UniProtKB-SubCell"/>
</dbReference>
<dbReference type="PANTHER" id="PTHR22781:SF12">
    <property type="entry name" value="AP-3 COMPLEX SUBUNIT DELTA-1"/>
    <property type="match status" value="1"/>
</dbReference>
<dbReference type="InterPro" id="IPR011989">
    <property type="entry name" value="ARM-like"/>
</dbReference>
<dbReference type="OrthoDB" id="10264595at2759"/>
<dbReference type="Pfam" id="PF01602">
    <property type="entry name" value="Adaptin_N"/>
    <property type="match status" value="1"/>
</dbReference>
<comment type="function">
    <text evidence="7">Part of the AP-3 complex, an adaptor-related complex which is not clathrin-associated. The complex is associated with the Golgi region as well as more peripheral structures. It facilitates the budding of vesicles from the Golgi membrane.</text>
</comment>
<dbReference type="InterPro" id="IPR017105">
    <property type="entry name" value="AP3_complex_dsu"/>
</dbReference>
<gene>
    <name evidence="10" type="ORF">SCHPADRAFT_946207</name>
</gene>
<dbReference type="InterPro" id="IPR016024">
    <property type="entry name" value="ARM-type_fold"/>
</dbReference>
<evidence type="ECO:0000259" key="9">
    <source>
        <dbReference type="Pfam" id="PF01602"/>
    </source>
</evidence>
<evidence type="ECO:0000256" key="7">
    <source>
        <dbReference type="PIRNR" id="PIRNR037092"/>
    </source>
</evidence>
<feature type="domain" description="Clathrin/coatomer adaptor adaptin-like N-terminal" evidence="9">
    <location>
        <begin position="23"/>
        <end position="605"/>
    </location>
</feature>
<name>A0A0H2R9Y5_9AGAM</name>
<evidence type="ECO:0000256" key="1">
    <source>
        <dbReference type="ARBA" id="ARBA00004308"/>
    </source>
</evidence>
<accession>A0A0H2R9Y5</accession>
<feature type="region of interest" description="Disordered" evidence="8">
    <location>
        <begin position="695"/>
        <end position="746"/>
    </location>
</feature>
<keyword evidence="7" id="KW-0333">Golgi apparatus</keyword>
<comment type="subcellular location">
    <subcellularLocation>
        <location evidence="1">Endomembrane system</location>
    </subcellularLocation>
    <subcellularLocation>
        <location evidence="7">Golgi apparatus</location>
    </subcellularLocation>
</comment>
<comment type="subunit">
    <text evidence="7">Adaptor protein complex 3 (AP-3) is a heterotetramer.</text>
</comment>
<dbReference type="STRING" id="27342.A0A0H2R9Y5"/>
<feature type="compositionally biased region" description="Polar residues" evidence="8">
    <location>
        <begin position="852"/>
        <end position="867"/>
    </location>
</feature>
<evidence type="ECO:0000256" key="5">
    <source>
        <dbReference type="ARBA" id="ARBA00022927"/>
    </source>
</evidence>
<keyword evidence="4" id="KW-0677">Repeat</keyword>
<dbReference type="InterPro" id="IPR002553">
    <property type="entry name" value="Clathrin/coatomer_adapt-like_N"/>
</dbReference>
<dbReference type="GO" id="GO:0006623">
    <property type="term" value="P:protein targeting to vacuole"/>
    <property type="evidence" value="ECO:0007669"/>
    <property type="project" value="TreeGrafter"/>
</dbReference>
<comment type="similarity">
    <text evidence="2 7">Belongs to the adaptor complexes large subunit family.</text>
</comment>
<evidence type="ECO:0000256" key="4">
    <source>
        <dbReference type="ARBA" id="ARBA00022737"/>
    </source>
</evidence>
<sequence length="930" mass="102496">MWERNLQDLVRGLRANKGDQSRFIAEAIDEIRREVRGDDMELKAAAVLKLTYLEMLGYDMSWASFHVVEVMSSPRFHLKSMGYLAATQSFEQDTDVLMLTTNLLKKDITSAKPLDVSVSLNGLSHIVTPDLARDLSRDLVTLLSHSHPSIRKRAVLALYKVVIKYPEALQYGIEKLKERLEDPDPGVVGAVVNILCELARHNAKDFLVFAPPLFHILTTSSNNWMLIKVIKLFGLLTPYEPRLIKKLHPPIVDLISTTPAVSLLYECVHTCIIGGMLQGSSGFSLAQTCVTKLAAFLEDSDQNLKYISLLALAKIVPTHPHLIAEYESRILSSVDDQDISIRMRALDLLSAMVNQNNLQSIVQQLLQHLVKPDSSLNTTQTAAQSLTTAAASTSADRSLTTPSVVSPSSSTAYRTTLANRILSMCAADLYANVSDFQWYVSVLVDLAYVARAPVGAVIRDQLVDIAVRVREVRRYAVQVSMRILEDSAFISGAKEDPKEGCEEVLWAAGWICGEYSSELSDTRRIIPSLLSPDVSQLSSETVSVYIQSAAKIFGTWAAGLTERWDEDDLPELKKVVGSTIDYLRAFSSNPNFEVQERATNIMQLFNFIRADLNAYKPRSRIPEQSNGFADASTSAFDPVGTTDPSFPKSLLLLDPLFTPYTLNPVAPEAQSSVPVPEGLDLDAWIVPEANIALRHEKEKSTEKKKKKDKKGKAKETGLTGERVDRSAARSSKTRTNAFEVGRTQEEVQAEQEEIAKAKARRMEMLKDDPYYIIDDRPKVQPDDVDSIPVVRLDDMPALNSMGSPKATPPLSMTPPPQNLRSASPAIPVSFTINRAGEMPPNAISPKLPSGSLPKQSPLGTPRSSTPSRLVPPSPYPTYEVDEGGVLPRATTPEMIKVTRTKKKKSTTDGSSKKKKPKDTAAVDQVNGNKS</sequence>
<evidence type="ECO:0000313" key="11">
    <source>
        <dbReference type="Proteomes" id="UP000053477"/>
    </source>
</evidence>
<dbReference type="GO" id="GO:0006896">
    <property type="term" value="P:Golgi to vacuole transport"/>
    <property type="evidence" value="ECO:0007669"/>
    <property type="project" value="TreeGrafter"/>
</dbReference>
<dbReference type="Gene3D" id="1.25.10.10">
    <property type="entry name" value="Leucine-rich Repeat Variant"/>
    <property type="match status" value="1"/>
</dbReference>
<dbReference type="EMBL" id="KQ086218">
    <property type="protein sequence ID" value="KLO06308.1"/>
    <property type="molecule type" value="Genomic_DNA"/>
</dbReference>
<feature type="compositionally biased region" description="Basic residues" evidence="8">
    <location>
        <begin position="702"/>
        <end position="712"/>
    </location>
</feature>
<dbReference type="GO" id="GO:0010008">
    <property type="term" value="C:endosome membrane"/>
    <property type="evidence" value="ECO:0007669"/>
    <property type="project" value="TreeGrafter"/>
</dbReference>
<dbReference type="SUPFAM" id="SSF48371">
    <property type="entry name" value="ARM repeat"/>
    <property type="match status" value="1"/>
</dbReference>
<protein>
    <recommendedName>
        <fullName evidence="7">AP-3 complex subunit delta</fullName>
    </recommendedName>
</protein>
<reference evidence="10 11" key="1">
    <citation type="submission" date="2015-04" db="EMBL/GenBank/DDBJ databases">
        <title>Complete genome sequence of Schizopora paradoxa KUC8140, a cosmopolitan wood degrader in East Asia.</title>
        <authorList>
            <consortium name="DOE Joint Genome Institute"/>
            <person name="Min B."/>
            <person name="Park H."/>
            <person name="Jang Y."/>
            <person name="Kim J.-J."/>
            <person name="Kim K.H."/>
            <person name="Pangilinan J."/>
            <person name="Lipzen A."/>
            <person name="Riley R."/>
            <person name="Grigoriev I.V."/>
            <person name="Spatafora J.W."/>
            <person name="Choi I.-G."/>
        </authorList>
    </citation>
    <scope>NUCLEOTIDE SEQUENCE [LARGE SCALE GENOMIC DNA]</scope>
    <source>
        <strain evidence="10 11">KUC8140</strain>
    </source>
</reference>
<dbReference type="AlphaFoldDB" id="A0A0H2R9Y5"/>
<keyword evidence="5 7" id="KW-0653">Protein transport</keyword>
<dbReference type="PANTHER" id="PTHR22781">
    <property type="entry name" value="DELTA ADAPTIN-RELATED"/>
    <property type="match status" value="1"/>
</dbReference>
<dbReference type="Proteomes" id="UP000053477">
    <property type="component" value="Unassembled WGS sequence"/>
</dbReference>
<keyword evidence="6" id="KW-0472">Membrane</keyword>
<proteinExistence type="inferred from homology"/>
<dbReference type="PIRSF" id="PIRSF037092">
    <property type="entry name" value="AP3_complex_delta"/>
    <property type="match status" value="1"/>
</dbReference>
<dbReference type="InParanoid" id="A0A0H2R9Y5"/>
<evidence type="ECO:0000256" key="6">
    <source>
        <dbReference type="ARBA" id="ARBA00023136"/>
    </source>
</evidence>